<dbReference type="eggNOG" id="COG2109">
    <property type="taxonomic scope" value="Bacteria"/>
</dbReference>
<dbReference type="AlphaFoldDB" id="R4UJC7"/>
<dbReference type="GO" id="GO:0005524">
    <property type="term" value="F:ATP binding"/>
    <property type="evidence" value="ECO:0007669"/>
    <property type="project" value="InterPro"/>
</dbReference>
<dbReference type="Proteomes" id="UP000013964">
    <property type="component" value="Chromosome"/>
</dbReference>
<dbReference type="KEGG" id="scr:SCHRY_v1c08410"/>
<organism evidence="1 2">
    <name type="scientific">Spiroplasma chrysopicola DF-1</name>
    <dbReference type="NCBI Taxonomy" id="1276227"/>
    <lineage>
        <taxon>Bacteria</taxon>
        <taxon>Bacillati</taxon>
        <taxon>Mycoplasmatota</taxon>
        <taxon>Mollicutes</taxon>
        <taxon>Entomoplasmatales</taxon>
        <taxon>Spiroplasmataceae</taxon>
        <taxon>Spiroplasma</taxon>
    </lineage>
</organism>
<sequence>MKLKGYTHIYYGNGKGKTSILNGMTIRALGYHWNVKYLRFLKNRQSGEMLFFEEIKHPNLEIKNYYSSNTKFFWEMNDEEKAILKTEMRLGFEELKELSQQENIDLIIVDELLGCIVNELITEEELIAVIKNKNPKIEMAFSGHHMTPTLASAVDLISFVSAEKHYFYDKVPARKGIEF</sequence>
<dbReference type="HOGENOM" id="CLU_088595_2_0_14"/>
<keyword evidence="2" id="KW-1185">Reference proteome</keyword>
<dbReference type="PATRIC" id="fig|1276227.3.peg.850"/>
<evidence type="ECO:0000313" key="1">
    <source>
        <dbReference type="EMBL" id="AGM25416.1"/>
    </source>
</evidence>
<protein>
    <submittedName>
        <fullName evidence="1">Cobalamin adenosyltransferase</fullName>
    </submittedName>
</protein>
<name>R4UJC7_9MOLU</name>
<keyword evidence="1" id="KW-0808">Transferase</keyword>
<dbReference type="SUPFAM" id="SSF52540">
    <property type="entry name" value="P-loop containing nucleoside triphosphate hydrolases"/>
    <property type="match status" value="1"/>
</dbReference>
<dbReference type="GO" id="GO:0009236">
    <property type="term" value="P:cobalamin biosynthetic process"/>
    <property type="evidence" value="ECO:0007669"/>
    <property type="project" value="InterPro"/>
</dbReference>
<accession>R4UJC7</accession>
<dbReference type="Gene3D" id="3.40.50.300">
    <property type="entry name" value="P-loop containing nucleotide triphosphate hydrolases"/>
    <property type="match status" value="1"/>
</dbReference>
<dbReference type="Pfam" id="PF02572">
    <property type="entry name" value="CobA_CobO_BtuR"/>
    <property type="match status" value="1"/>
</dbReference>
<dbReference type="OrthoDB" id="9810309at2"/>
<dbReference type="InterPro" id="IPR027417">
    <property type="entry name" value="P-loop_NTPase"/>
</dbReference>
<evidence type="ECO:0000313" key="2">
    <source>
        <dbReference type="Proteomes" id="UP000013964"/>
    </source>
</evidence>
<dbReference type="GO" id="GO:0008817">
    <property type="term" value="F:corrinoid adenosyltransferase activity"/>
    <property type="evidence" value="ECO:0007669"/>
    <property type="project" value="InterPro"/>
</dbReference>
<reference evidence="1 2" key="1">
    <citation type="journal article" date="2013" name="Genome Biol. Evol.">
        <title>Complete genomes of two dipteran-associated spiroplasmas provided insights into the origin, dynamics, and impacts of viral invasion in spiroplasma.</title>
        <authorList>
            <person name="Ku C."/>
            <person name="Lo W.S."/>
            <person name="Chen L.L."/>
            <person name="Kuo C.H."/>
        </authorList>
    </citation>
    <scope>NUCLEOTIDE SEQUENCE [LARGE SCALE GENOMIC DNA]</scope>
    <source>
        <strain evidence="1 2">DF-1</strain>
    </source>
</reference>
<dbReference type="RefSeq" id="WP_016339237.1">
    <property type="nucleotide sequence ID" value="NC_021280.1"/>
</dbReference>
<dbReference type="PANTHER" id="PTHR46638">
    <property type="entry name" value="CORRINOID ADENOSYLTRANSFERASE"/>
    <property type="match status" value="1"/>
</dbReference>
<dbReference type="PANTHER" id="PTHR46638:SF1">
    <property type="entry name" value="CORRINOID ADENOSYLTRANSFERASE"/>
    <property type="match status" value="1"/>
</dbReference>
<dbReference type="InterPro" id="IPR003724">
    <property type="entry name" value="CblAdoTrfase_CobA"/>
</dbReference>
<dbReference type="STRING" id="1276227.SCHRY_v1c08410"/>
<gene>
    <name evidence="1" type="primary">btuR</name>
    <name evidence="1" type="ORF">SCHRY_v1c08410</name>
</gene>
<dbReference type="PIRSF" id="PIRSF015617">
    <property type="entry name" value="Adensltrnsf_CobA"/>
    <property type="match status" value="1"/>
</dbReference>
<proteinExistence type="predicted"/>
<dbReference type="EMBL" id="CP005077">
    <property type="protein sequence ID" value="AGM25416.1"/>
    <property type="molecule type" value="Genomic_DNA"/>
</dbReference>